<feature type="region of interest" description="Disordered" evidence="1">
    <location>
        <begin position="31"/>
        <end position="53"/>
    </location>
</feature>
<dbReference type="EMBL" id="BGZK01000830">
    <property type="protein sequence ID" value="GBP62036.1"/>
    <property type="molecule type" value="Genomic_DNA"/>
</dbReference>
<dbReference type="AlphaFoldDB" id="A0A4C1XDU5"/>
<accession>A0A4C1XDU5</accession>
<name>A0A4C1XDU5_EUMVA</name>
<proteinExistence type="predicted"/>
<evidence type="ECO:0000313" key="3">
    <source>
        <dbReference type="Proteomes" id="UP000299102"/>
    </source>
</evidence>
<protein>
    <submittedName>
        <fullName evidence="2">Uncharacterized protein</fullName>
    </submittedName>
</protein>
<gene>
    <name evidence="2" type="ORF">EVAR_54061_1</name>
</gene>
<sequence length="94" mass="10205">MASDHSRVAPKEVSLQTSEFRVTQGPAYGCTDAQVPLGPATPIPRVAQRPGSTPARHWTLVRTALHANGSPARATLRAFTGWVTVRGRRPNSYR</sequence>
<dbReference type="Proteomes" id="UP000299102">
    <property type="component" value="Unassembled WGS sequence"/>
</dbReference>
<comment type="caution">
    <text evidence="2">The sequence shown here is derived from an EMBL/GenBank/DDBJ whole genome shotgun (WGS) entry which is preliminary data.</text>
</comment>
<keyword evidence="3" id="KW-1185">Reference proteome</keyword>
<evidence type="ECO:0000313" key="2">
    <source>
        <dbReference type="EMBL" id="GBP62036.1"/>
    </source>
</evidence>
<reference evidence="2 3" key="1">
    <citation type="journal article" date="2019" name="Commun. Biol.">
        <title>The bagworm genome reveals a unique fibroin gene that provides high tensile strength.</title>
        <authorList>
            <person name="Kono N."/>
            <person name="Nakamura H."/>
            <person name="Ohtoshi R."/>
            <person name="Tomita M."/>
            <person name="Numata K."/>
            <person name="Arakawa K."/>
        </authorList>
    </citation>
    <scope>NUCLEOTIDE SEQUENCE [LARGE SCALE GENOMIC DNA]</scope>
</reference>
<evidence type="ECO:0000256" key="1">
    <source>
        <dbReference type="SAM" id="MobiDB-lite"/>
    </source>
</evidence>
<organism evidence="2 3">
    <name type="scientific">Eumeta variegata</name>
    <name type="common">Bagworm moth</name>
    <name type="synonym">Eumeta japonica</name>
    <dbReference type="NCBI Taxonomy" id="151549"/>
    <lineage>
        <taxon>Eukaryota</taxon>
        <taxon>Metazoa</taxon>
        <taxon>Ecdysozoa</taxon>
        <taxon>Arthropoda</taxon>
        <taxon>Hexapoda</taxon>
        <taxon>Insecta</taxon>
        <taxon>Pterygota</taxon>
        <taxon>Neoptera</taxon>
        <taxon>Endopterygota</taxon>
        <taxon>Lepidoptera</taxon>
        <taxon>Glossata</taxon>
        <taxon>Ditrysia</taxon>
        <taxon>Tineoidea</taxon>
        <taxon>Psychidae</taxon>
        <taxon>Oiketicinae</taxon>
        <taxon>Eumeta</taxon>
    </lineage>
</organism>